<feature type="transmembrane region" description="Helical" evidence="9">
    <location>
        <begin position="212"/>
        <end position="236"/>
    </location>
</feature>
<dbReference type="GO" id="GO:0015423">
    <property type="term" value="F:ABC-type maltose transporter activity"/>
    <property type="evidence" value="ECO:0007669"/>
    <property type="project" value="TreeGrafter"/>
</dbReference>
<proteinExistence type="inferred from homology"/>
<dbReference type="STRING" id="1121322.SAMN02745136_04708"/>
<evidence type="ECO:0000256" key="2">
    <source>
        <dbReference type="ARBA" id="ARBA00009047"/>
    </source>
</evidence>
<dbReference type="PROSITE" id="PS50928">
    <property type="entry name" value="ABC_TM1"/>
    <property type="match status" value="1"/>
</dbReference>
<feature type="transmembrane region" description="Helical" evidence="9">
    <location>
        <begin position="304"/>
        <end position="327"/>
    </location>
</feature>
<accession>A0A1M6ZY23</accession>
<protein>
    <recommendedName>
        <fullName evidence="10">Maltose/maltodextrin transport system permease protein</fullName>
    </recommendedName>
</protein>
<dbReference type="SUPFAM" id="SSF160964">
    <property type="entry name" value="MalF N-terminal region-like"/>
    <property type="match status" value="1"/>
</dbReference>
<comment type="subcellular location">
    <subcellularLocation>
        <location evidence="1 9">Cell membrane</location>
        <topology evidence="1 9">Multi-pass membrane protein</topology>
    </subcellularLocation>
</comment>
<dbReference type="Proteomes" id="UP000184386">
    <property type="component" value="Unassembled WGS sequence"/>
</dbReference>
<dbReference type="RefSeq" id="WP_073279492.1">
    <property type="nucleotide sequence ID" value="NZ_FRAC01000030.1"/>
</dbReference>
<dbReference type="GO" id="GO:1990060">
    <property type="term" value="C:maltose transport complex"/>
    <property type="evidence" value="ECO:0007669"/>
    <property type="project" value="TreeGrafter"/>
</dbReference>
<evidence type="ECO:0000256" key="1">
    <source>
        <dbReference type="ARBA" id="ARBA00004651"/>
    </source>
</evidence>
<feature type="transmembrane region" description="Helical" evidence="9">
    <location>
        <begin position="248"/>
        <end position="268"/>
    </location>
</feature>
<gene>
    <name evidence="12" type="ORF">SAMN02745136_04708</name>
</gene>
<evidence type="ECO:0000313" key="13">
    <source>
        <dbReference type="Proteomes" id="UP000184386"/>
    </source>
</evidence>
<dbReference type="Gene3D" id="1.10.3720.10">
    <property type="entry name" value="MetI-like"/>
    <property type="match status" value="1"/>
</dbReference>
<keyword evidence="13" id="KW-1185">Reference proteome</keyword>
<name>A0A1M6ZY23_9FIRM</name>
<keyword evidence="3 9" id="KW-0813">Transport</keyword>
<dbReference type="PANTHER" id="PTHR47314:SF1">
    <property type="entry name" value="MALTOSE_MALTODEXTRIN TRANSPORT SYSTEM PERMEASE PROTEIN MALF"/>
    <property type="match status" value="1"/>
</dbReference>
<evidence type="ECO:0000256" key="10">
    <source>
        <dbReference type="RuleBase" id="RU367050"/>
    </source>
</evidence>
<evidence type="ECO:0000256" key="7">
    <source>
        <dbReference type="ARBA" id="ARBA00022989"/>
    </source>
</evidence>
<dbReference type="Pfam" id="PF00528">
    <property type="entry name" value="BPD_transp_1"/>
    <property type="match status" value="1"/>
</dbReference>
<keyword evidence="8 9" id="KW-0472">Membrane</keyword>
<dbReference type="AlphaFoldDB" id="A0A1M6ZY23"/>
<evidence type="ECO:0000256" key="9">
    <source>
        <dbReference type="RuleBase" id="RU363032"/>
    </source>
</evidence>
<dbReference type="CDD" id="cd06261">
    <property type="entry name" value="TM_PBP2"/>
    <property type="match status" value="1"/>
</dbReference>
<evidence type="ECO:0000256" key="6">
    <source>
        <dbReference type="ARBA" id="ARBA00022692"/>
    </source>
</evidence>
<feature type="transmembrane region" description="Helical" evidence="9">
    <location>
        <begin position="29"/>
        <end position="49"/>
    </location>
</feature>
<sequence length="445" mass="50458">MRKHKALWLSVFLWGSGQFIICRQKMKGLFFFMMQLVFIGIELFSGYWIQYASGLIPDFSIRLHGGFFTKGIWGLITLGEKTGGKYGDHSAMLLIRGVIALFVIILFALIYLWNLKDAYYSGLMIDKNGTCINTKEAFKRFYSRNFPYFILIPIGILFLFIVVMPIVFSVLTAFINYNRDHLPPGKLLSWVGISNFRKLFTVPIWSHTFLKVIIWTILWTLIGTFSTYFFGMLQALILNHKAVRCKNIFRTILILPWAIPQMVSLLVFRNLLNGQFGPVNQALLKLGVISENIPFLSDPLIAKISIIVVNLWLGFPVFMVMMLGVLANLDQSLFEAAAIDGAGKYQSFLKITLPLVFQATAANLIMSMAGNFNAFGAIYFLTQGGPNNPDMQFAGSTDILISWIYKLTLNQQMYDIAAVMSVLLFAVIGAVSFWNFRRTVSFKEL</sequence>
<evidence type="ECO:0000256" key="8">
    <source>
        <dbReference type="ARBA" id="ARBA00023136"/>
    </source>
</evidence>
<reference evidence="12 13" key="1">
    <citation type="submission" date="2016-11" db="EMBL/GenBank/DDBJ databases">
        <authorList>
            <person name="Jaros S."/>
            <person name="Januszkiewicz K."/>
            <person name="Wedrychowicz H."/>
        </authorList>
    </citation>
    <scope>NUCLEOTIDE SEQUENCE [LARGE SCALE GENOMIC DNA]</scope>
    <source>
        <strain evidence="12 13">DSM 15929</strain>
    </source>
</reference>
<dbReference type="SUPFAM" id="SSF161098">
    <property type="entry name" value="MetI-like"/>
    <property type="match status" value="1"/>
</dbReference>
<evidence type="ECO:0000256" key="5">
    <source>
        <dbReference type="ARBA" id="ARBA00022597"/>
    </source>
</evidence>
<keyword evidence="6 9" id="KW-0812">Transmembrane</keyword>
<evidence type="ECO:0000256" key="4">
    <source>
        <dbReference type="ARBA" id="ARBA00022475"/>
    </source>
</evidence>
<comment type="similarity">
    <text evidence="2 10">Belongs to the binding-protein-dependent transport system permease family. MalFG subfamily.</text>
</comment>
<dbReference type="EMBL" id="FRAC01000030">
    <property type="protein sequence ID" value="SHL35382.1"/>
    <property type="molecule type" value="Genomic_DNA"/>
</dbReference>
<keyword evidence="4 10" id="KW-1003">Cell membrane</keyword>
<dbReference type="InterPro" id="IPR035906">
    <property type="entry name" value="MetI-like_sf"/>
</dbReference>
<dbReference type="PANTHER" id="PTHR47314">
    <property type="entry name" value="MALTOSE/MALTODEXTRIN TRANSPORT SYSTEM PERMEASE PROTEIN MALF"/>
    <property type="match status" value="1"/>
</dbReference>
<evidence type="ECO:0000313" key="12">
    <source>
        <dbReference type="EMBL" id="SHL35382.1"/>
    </source>
</evidence>
<dbReference type="GO" id="GO:0042956">
    <property type="term" value="P:maltodextrin transmembrane transport"/>
    <property type="evidence" value="ECO:0007669"/>
    <property type="project" value="TreeGrafter"/>
</dbReference>
<evidence type="ECO:0000259" key="11">
    <source>
        <dbReference type="PROSITE" id="PS50928"/>
    </source>
</evidence>
<dbReference type="InterPro" id="IPR000515">
    <property type="entry name" value="MetI-like"/>
</dbReference>
<feature type="domain" description="ABC transmembrane type-1" evidence="11">
    <location>
        <begin position="213"/>
        <end position="435"/>
    </location>
</feature>
<keyword evidence="7 9" id="KW-1133">Transmembrane helix</keyword>
<dbReference type="OrthoDB" id="9774308at2"/>
<organism evidence="12 13">
    <name type="scientific">Anaerocolumna jejuensis DSM 15929</name>
    <dbReference type="NCBI Taxonomy" id="1121322"/>
    <lineage>
        <taxon>Bacteria</taxon>
        <taxon>Bacillati</taxon>
        <taxon>Bacillota</taxon>
        <taxon>Clostridia</taxon>
        <taxon>Lachnospirales</taxon>
        <taxon>Lachnospiraceae</taxon>
        <taxon>Anaerocolumna</taxon>
    </lineage>
</organism>
<feature type="transmembrane region" description="Helical" evidence="9">
    <location>
        <begin position="348"/>
        <end position="381"/>
    </location>
</feature>
<feature type="transmembrane region" description="Helical" evidence="9">
    <location>
        <begin position="416"/>
        <end position="436"/>
    </location>
</feature>
<feature type="transmembrane region" description="Helical" evidence="9">
    <location>
        <begin position="91"/>
        <end position="113"/>
    </location>
</feature>
<feature type="transmembrane region" description="Helical" evidence="9">
    <location>
        <begin position="148"/>
        <end position="175"/>
    </location>
</feature>
<comment type="function">
    <text evidence="10">Part of the ABC transporter complex MalEFGK involved in maltose/maltodextrin import. Probably responsible for the translocation of the substrate across the membrane.</text>
</comment>
<keyword evidence="5 10" id="KW-0762">Sugar transport</keyword>
<evidence type="ECO:0000256" key="3">
    <source>
        <dbReference type="ARBA" id="ARBA00022448"/>
    </source>
</evidence>